<accession>A0ABW2Q4Y3</accession>
<evidence type="ECO:0000256" key="1">
    <source>
        <dbReference type="SAM" id="MobiDB-lite"/>
    </source>
</evidence>
<dbReference type="Proteomes" id="UP001596455">
    <property type="component" value="Unassembled WGS sequence"/>
</dbReference>
<feature type="compositionally biased region" description="Basic and acidic residues" evidence="1">
    <location>
        <begin position="27"/>
        <end position="52"/>
    </location>
</feature>
<reference evidence="3" key="1">
    <citation type="journal article" date="2019" name="Int. J. Syst. Evol. Microbiol.">
        <title>The Global Catalogue of Microorganisms (GCM) 10K type strain sequencing project: providing services to taxonomists for standard genome sequencing and annotation.</title>
        <authorList>
            <consortium name="The Broad Institute Genomics Platform"/>
            <consortium name="The Broad Institute Genome Sequencing Center for Infectious Disease"/>
            <person name="Wu L."/>
            <person name="Ma J."/>
        </authorList>
    </citation>
    <scope>NUCLEOTIDE SEQUENCE [LARGE SCALE GENOMIC DNA]</scope>
    <source>
        <strain evidence="3">JCM 1490</strain>
    </source>
</reference>
<sequence>MPHPFRELVQEMLDITPDAMRRISRGNGDRGRDTAQRTRDNTNDIQDHDGNVHNDVNSNNGPVREYEVGRYEDLKRREQTGDGLEHDHIPSKQALKLAAQRKAAREGKTLSEADLRRIENRGISIEIMRDLHVAGRTWGSKNKALADVDSQDLGAAMWRDLQAHWDNLVDKEDVDLNGVLDQFAELVRRNKEAGIDIGDV</sequence>
<proteinExistence type="predicted"/>
<protein>
    <submittedName>
        <fullName evidence="2">Uncharacterized protein</fullName>
    </submittedName>
</protein>
<comment type="caution">
    <text evidence="2">The sequence shown here is derived from an EMBL/GenBank/DDBJ whole genome shotgun (WGS) entry which is preliminary data.</text>
</comment>
<organism evidence="2 3">
    <name type="scientific">Georgenia alba</name>
    <dbReference type="NCBI Taxonomy" id="2233858"/>
    <lineage>
        <taxon>Bacteria</taxon>
        <taxon>Bacillati</taxon>
        <taxon>Actinomycetota</taxon>
        <taxon>Actinomycetes</taxon>
        <taxon>Micrococcales</taxon>
        <taxon>Bogoriellaceae</taxon>
        <taxon>Georgenia</taxon>
    </lineage>
</organism>
<gene>
    <name evidence="2" type="ORF">ACFQQL_02590</name>
</gene>
<feature type="region of interest" description="Disordered" evidence="1">
    <location>
        <begin position="20"/>
        <end position="66"/>
    </location>
</feature>
<dbReference type="EMBL" id="JBHTCQ010000001">
    <property type="protein sequence ID" value="MFC7403982.1"/>
    <property type="molecule type" value="Genomic_DNA"/>
</dbReference>
<evidence type="ECO:0000313" key="3">
    <source>
        <dbReference type="Proteomes" id="UP001596455"/>
    </source>
</evidence>
<name>A0ABW2Q4Y3_9MICO</name>
<evidence type="ECO:0000313" key="2">
    <source>
        <dbReference type="EMBL" id="MFC7403982.1"/>
    </source>
</evidence>
<keyword evidence="3" id="KW-1185">Reference proteome</keyword>
<dbReference type="RefSeq" id="WP_382390944.1">
    <property type="nucleotide sequence ID" value="NZ_JBHTCQ010000001.1"/>
</dbReference>